<dbReference type="Proteomes" id="UP001165381">
    <property type="component" value="Unassembled WGS sequence"/>
</dbReference>
<evidence type="ECO:0000256" key="1">
    <source>
        <dbReference type="SAM" id="Phobius"/>
    </source>
</evidence>
<keyword evidence="1" id="KW-0472">Membrane</keyword>
<feature type="transmembrane region" description="Helical" evidence="1">
    <location>
        <begin position="90"/>
        <end position="110"/>
    </location>
</feature>
<comment type="caution">
    <text evidence="2">The sequence shown here is derived from an EMBL/GenBank/DDBJ whole genome shotgun (WGS) entry which is preliminary data.</text>
</comment>
<keyword evidence="1" id="KW-1133">Transmembrane helix</keyword>
<evidence type="ECO:0000313" key="2">
    <source>
        <dbReference type="EMBL" id="MCL6294496.1"/>
    </source>
</evidence>
<keyword evidence="3" id="KW-1185">Reference proteome</keyword>
<organism evidence="2 3">
    <name type="scientific">Jejuia spongiicola</name>
    <dbReference type="NCBI Taxonomy" id="2942207"/>
    <lineage>
        <taxon>Bacteria</taxon>
        <taxon>Pseudomonadati</taxon>
        <taxon>Bacteroidota</taxon>
        <taxon>Flavobacteriia</taxon>
        <taxon>Flavobacteriales</taxon>
        <taxon>Flavobacteriaceae</taxon>
        <taxon>Jejuia</taxon>
    </lineage>
</organism>
<dbReference type="RefSeq" id="WP_249972376.1">
    <property type="nucleotide sequence ID" value="NZ_JAMFLZ010000002.1"/>
</dbReference>
<accession>A0ABT0QBX3</accession>
<proteinExistence type="predicted"/>
<gene>
    <name evidence="2" type="ORF">M3P09_05790</name>
</gene>
<dbReference type="EMBL" id="JAMFLZ010000002">
    <property type="protein sequence ID" value="MCL6294496.1"/>
    <property type="molecule type" value="Genomic_DNA"/>
</dbReference>
<protein>
    <submittedName>
        <fullName evidence="2">DUF423 domain-containing protein</fullName>
    </submittedName>
</protein>
<feature type="transmembrane region" description="Helical" evidence="1">
    <location>
        <begin position="116"/>
        <end position="134"/>
    </location>
</feature>
<sequence>MKAWNFKVRSNSQEIINKLNSTLGSAKGFVFNMDHDENDSVTFKIRKRGLYAFYLMFINKVILNGKILKTDIENETNIEISFTQYFLWKLLIFTHMFLGFGFLIAIFSGMINNPSLFMLGGVLLVLGIVLWIAVQKKFEKDVQEYKTLISKILEF</sequence>
<evidence type="ECO:0000313" key="3">
    <source>
        <dbReference type="Proteomes" id="UP001165381"/>
    </source>
</evidence>
<name>A0ABT0QBX3_9FLAO</name>
<reference evidence="2" key="1">
    <citation type="submission" date="2022-05" db="EMBL/GenBank/DDBJ databases">
        <authorList>
            <person name="Park J.-S."/>
        </authorList>
    </citation>
    <scope>NUCLEOTIDE SEQUENCE</scope>
    <source>
        <strain evidence="2">2012CJ34-3</strain>
    </source>
</reference>
<keyword evidence="1" id="KW-0812">Transmembrane</keyword>